<reference evidence="3 4" key="1">
    <citation type="submission" date="2023-01" db="EMBL/GenBank/DDBJ databases">
        <title>Analysis of 21 Apiospora genomes using comparative genomics revels a genus with tremendous synthesis potential of carbohydrate active enzymes and secondary metabolites.</title>
        <authorList>
            <person name="Sorensen T."/>
        </authorList>
    </citation>
    <scope>NUCLEOTIDE SEQUENCE [LARGE SCALE GENOMIC DNA]</scope>
    <source>
        <strain evidence="3 4">CBS 83171</strain>
    </source>
</reference>
<feature type="transmembrane region" description="Helical" evidence="2">
    <location>
        <begin position="144"/>
        <end position="165"/>
    </location>
</feature>
<evidence type="ECO:0008006" key="5">
    <source>
        <dbReference type="Google" id="ProtNLM"/>
    </source>
</evidence>
<comment type="caution">
    <text evidence="3">The sequence shown here is derived from an EMBL/GenBank/DDBJ whole genome shotgun (WGS) entry which is preliminary data.</text>
</comment>
<feature type="compositionally biased region" description="Low complexity" evidence="1">
    <location>
        <begin position="362"/>
        <end position="375"/>
    </location>
</feature>
<dbReference type="Proteomes" id="UP001446871">
    <property type="component" value="Unassembled WGS sequence"/>
</dbReference>
<proteinExistence type="predicted"/>
<feature type="transmembrane region" description="Helical" evidence="2">
    <location>
        <begin position="64"/>
        <end position="84"/>
    </location>
</feature>
<name>A0ABR1VK33_9PEZI</name>
<feature type="transmembrane region" description="Helical" evidence="2">
    <location>
        <begin position="224"/>
        <end position="242"/>
    </location>
</feature>
<feature type="transmembrane region" description="Helical" evidence="2">
    <location>
        <begin position="186"/>
        <end position="204"/>
    </location>
</feature>
<keyword evidence="2" id="KW-1133">Transmembrane helix</keyword>
<protein>
    <recommendedName>
        <fullName evidence="5">Integral membrane protein</fullName>
    </recommendedName>
</protein>
<feature type="region of interest" description="Disordered" evidence="1">
    <location>
        <begin position="347"/>
        <end position="442"/>
    </location>
</feature>
<evidence type="ECO:0000256" key="2">
    <source>
        <dbReference type="SAM" id="Phobius"/>
    </source>
</evidence>
<organism evidence="3 4">
    <name type="scientific">Apiospora saccharicola</name>
    <dbReference type="NCBI Taxonomy" id="335842"/>
    <lineage>
        <taxon>Eukaryota</taxon>
        <taxon>Fungi</taxon>
        <taxon>Dikarya</taxon>
        <taxon>Ascomycota</taxon>
        <taxon>Pezizomycotina</taxon>
        <taxon>Sordariomycetes</taxon>
        <taxon>Xylariomycetidae</taxon>
        <taxon>Amphisphaeriales</taxon>
        <taxon>Apiosporaceae</taxon>
        <taxon>Apiospora</taxon>
    </lineage>
</organism>
<keyword evidence="2" id="KW-0812">Transmembrane</keyword>
<keyword evidence="4" id="KW-1185">Reference proteome</keyword>
<dbReference type="PANTHER" id="PTHR35179">
    <property type="entry name" value="PROTEIN CBG02620"/>
    <property type="match status" value="1"/>
</dbReference>
<evidence type="ECO:0000256" key="1">
    <source>
        <dbReference type="SAM" id="MobiDB-lite"/>
    </source>
</evidence>
<evidence type="ECO:0000313" key="4">
    <source>
        <dbReference type="Proteomes" id="UP001446871"/>
    </source>
</evidence>
<dbReference type="EMBL" id="JAQQWM010000003">
    <property type="protein sequence ID" value="KAK8071596.1"/>
    <property type="molecule type" value="Genomic_DNA"/>
</dbReference>
<gene>
    <name evidence="3" type="ORF">PG996_004944</name>
</gene>
<feature type="transmembrane region" description="Helical" evidence="2">
    <location>
        <begin position="262"/>
        <end position="281"/>
    </location>
</feature>
<feature type="compositionally biased region" description="Basic and acidic residues" evidence="1">
    <location>
        <begin position="401"/>
        <end position="419"/>
    </location>
</feature>
<feature type="non-terminal residue" evidence="3">
    <location>
        <position position="1"/>
    </location>
</feature>
<keyword evidence="2" id="KW-0472">Membrane</keyword>
<accession>A0ABR1VK33</accession>
<dbReference type="PANTHER" id="PTHR35179:SF1">
    <property type="entry name" value="INTEGRAL MEMBRANE PROTEIN"/>
    <property type="match status" value="1"/>
</dbReference>
<feature type="compositionally biased region" description="Basic and acidic residues" evidence="1">
    <location>
        <begin position="427"/>
        <end position="442"/>
    </location>
</feature>
<sequence>NADRVWGPNRNHHDLQGASATLPTAMTCTEKTASYLNATAVKERGFLIPPWYQSEQPNELGLRIVWLVAGLTIPLAGFTCIKAIKHSWSSYKSKHLFNPYIIMVWAVWTTSVGISIASFLFLTGVAPPRNRNMLTSDWFIGRSFWTFFAILLFWLIQMQCILQIVANRVSVLMASQQEARNVKVGILLVMTFLTFSVACTWMPARLQISPYIVHVNDVWDRASKAVFLCLDLSLNLFFLKTVSRKLISAGLTKYKVLFRYNACMVCISMLIDASYIGVMSLQSPVTYFQFNPLVLLWKLYIELNLAELIAKVVHASTPNEASRAFEKQWGSQMTTIISARHIPIRTGGTDDVDAEKGTVVVESSSSTSTSTSRESPFPPFPPPAREGHHEDGGAAGPDPEADARDGGRREGRADVHVEEGAMGQSRPRIEDDGRAFHFVEQK</sequence>
<feature type="transmembrane region" description="Helical" evidence="2">
    <location>
        <begin position="96"/>
        <end position="124"/>
    </location>
</feature>
<evidence type="ECO:0000313" key="3">
    <source>
        <dbReference type="EMBL" id="KAK8071596.1"/>
    </source>
</evidence>